<feature type="compositionally biased region" description="Low complexity" evidence="1">
    <location>
        <begin position="297"/>
        <end position="311"/>
    </location>
</feature>
<dbReference type="AlphaFoldDB" id="A0A165ISN0"/>
<gene>
    <name evidence="2" type="ORF">L228DRAFT_66824</name>
</gene>
<feature type="region of interest" description="Disordered" evidence="1">
    <location>
        <begin position="1"/>
        <end position="96"/>
    </location>
</feature>
<reference evidence="2 3" key="1">
    <citation type="journal article" date="2016" name="Fungal Biol.">
        <title>The genome of Xylona heveae provides a window into fungal endophytism.</title>
        <authorList>
            <person name="Gazis R."/>
            <person name="Kuo A."/>
            <person name="Riley R."/>
            <person name="LaButti K."/>
            <person name="Lipzen A."/>
            <person name="Lin J."/>
            <person name="Amirebrahimi M."/>
            <person name="Hesse C.N."/>
            <person name="Spatafora J.W."/>
            <person name="Henrissat B."/>
            <person name="Hainaut M."/>
            <person name="Grigoriev I.V."/>
            <person name="Hibbett D.S."/>
        </authorList>
    </citation>
    <scope>NUCLEOTIDE SEQUENCE [LARGE SCALE GENOMIC DNA]</scope>
    <source>
        <strain evidence="2 3">TC161</strain>
    </source>
</reference>
<dbReference type="OMA" id="ISCESIC"/>
<evidence type="ECO:0000313" key="2">
    <source>
        <dbReference type="EMBL" id="KZF25328.1"/>
    </source>
</evidence>
<feature type="compositionally biased region" description="Polar residues" evidence="1">
    <location>
        <begin position="1"/>
        <end position="16"/>
    </location>
</feature>
<feature type="compositionally biased region" description="Polar residues" evidence="1">
    <location>
        <begin position="202"/>
        <end position="214"/>
    </location>
</feature>
<keyword evidence="3" id="KW-1185">Reference proteome</keyword>
<dbReference type="OrthoDB" id="3648773at2759"/>
<dbReference type="Proteomes" id="UP000076632">
    <property type="component" value="Unassembled WGS sequence"/>
</dbReference>
<dbReference type="GeneID" id="28901950"/>
<evidence type="ECO:0000313" key="3">
    <source>
        <dbReference type="Proteomes" id="UP000076632"/>
    </source>
</evidence>
<dbReference type="RefSeq" id="XP_018190883.1">
    <property type="nucleotide sequence ID" value="XM_018336813.1"/>
</dbReference>
<protein>
    <submittedName>
        <fullName evidence="2">Uncharacterized protein</fullName>
    </submittedName>
</protein>
<feature type="region of interest" description="Disordered" evidence="1">
    <location>
        <begin position="174"/>
        <end position="261"/>
    </location>
</feature>
<feature type="compositionally biased region" description="Polar residues" evidence="1">
    <location>
        <begin position="227"/>
        <end position="236"/>
    </location>
</feature>
<dbReference type="InParanoid" id="A0A165ISN0"/>
<accession>A0A165ISN0</accession>
<dbReference type="EMBL" id="KV407455">
    <property type="protein sequence ID" value="KZF25328.1"/>
    <property type="molecule type" value="Genomic_DNA"/>
</dbReference>
<feature type="region of interest" description="Disordered" evidence="1">
    <location>
        <begin position="282"/>
        <end position="328"/>
    </location>
</feature>
<organism evidence="2 3">
    <name type="scientific">Xylona heveae (strain CBS 132557 / TC161)</name>
    <dbReference type="NCBI Taxonomy" id="1328760"/>
    <lineage>
        <taxon>Eukaryota</taxon>
        <taxon>Fungi</taxon>
        <taxon>Dikarya</taxon>
        <taxon>Ascomycota</taxon>
        <taxon>Pezizomycotina</taxon>
        <taxon>Xylonomycetes</taxon>
        <taxon>Xylonales</taxon>
        <taxon>Xylonaceae</taxon>
        <taxon>Xylona</taxon>
    </lineage>
</organism>
<evidence type="ECO:0000256" key="1">
    <source>
        <dbReference type="SAM" id="MobiDB-lite"/>
    </source>
</evidence>
<feature type="compositionally biased region" description="Basic residues" evidence="1">
    <location>
        <begin position="174"/>
        <end position="184"/>
    </location>
</feature>
<dbReference type="STRING" id="1328760.A0A165ISN0"/>
<name>A0A165ISN0_XYLHT</name>
<sequence>MSKNTTPTGFKTSPFFSWSPRLRSDDNEKKRSPRHSPGSPHNTGIATRQSSPSLPDVAFAGRQRSPCSSNAGRVVRNKSYTTIRPLPGPAHSSPDLTAAALSSKISCESICSGQASSRASSISSRARRLLRLSDSEPRVTEILESDVYPTQEPRPGFVWFEEAPHEWRQIKEHKLRAARSRRHRSSEMSSASDSTVRRGSTAEDSSSETDQSSRGRLRAKDGRPGPSTLSKRSFYQRTKRKIRQQVERLPPSDGETDLDYVQGYPMSSVNMNTSTTRYILEKAASLLGEEQGRRQSESSGAPSPSGSSRDSASYRRHIHSDQRSPALSHTSSILKVIMGHPPSNTPNPEALYGGKNSTDYFKVEISDPDGPTFLPSEARRVNTPPLRETRPRSGAKRPRGFFFDYSNPGGQLLGSGEDQEGVPAPFVGKNLPDSGPPASPDWYRTCIEIEDSIEEEKQFDLNVPEHLPGSPLCPLSPLHKSGGKGICVYHGRRKTNSFE</sequence>
<feature type="compositionally biased region" description="Polar residues" evidence="1">
    <location>
        <begin position="39"/>
        <end position="53"/>
    </location>
</feature>
<proteinExistence type="predicted"/>